<evidence type="ECO:0000313" key="7">
    <source>
        <dbReference type="EMBL" id="KAK1350606.1"/>
    </source>
</evidence>
<protein>
    <recommendedName>
        <fullName evidence="6">TF-B3 domain-containing protein</fullName>
    </recommendedName>
</protein>
<dbReference type="SUPFAM" id="SSF101936">
    <property type="entry name" value="DNA-binding pseudobarrel domain"/>
    <property type="match status" value="3"/>
</dbReference>
<organism evidence="7 8">
    <name type="scientific">Heracleum sosnowskyi</name>
    <dbReference type="NCBI Taxonomy" id="360622"/>
    <lineage>
        <taxon>Eukaryota</taxon>
        <taxon>Viridiplantae</taxon>
        <taxon>Streptophyta</taxon>
        <taxon>Embryophyta</taxon>
        <taxon>Tracheophyta</taxon>
        <taxon>Spermatophyta</taxon>
        <taxon>Magnoliopsida</taxon>
        <taxon>eudicotyledons</taxon>
        <taxon>Gunneridae</taxon>
        <taxon>Pentapetalae</taxon>
        <taxon>asterids</taxon>
        <taxon>campanulids</taxon>
        <taxon>Apiales</taxon>
        <taxon>Apiaceae</taxon>
        <taxon>Apioideae</taxon>
        <taxon>apioid superclade</taxon>
        <taxon>Tordylieae</taxon>
        <taxon>Tordyliinae</taxon>
        <taxon>Heracleum</taxon>
    </lineage>
</organism>
<dbReference type="PROSITE" id="PS50863">
    <property type="entry name" value="B3"/>
    <property type="match status" value="1"/>
</dbReference>
<evidence type="ECO:0000313" key="8">
    <source>
        <dbReference type="Proteomes" id="UP001237642"/>
    </source>
</evidence>
<dbReference type="InterPro" id="IPR050655">
    <property type="entry name" value="Plant_B3_domain"/>
</dbReference>
<evidence type="ECO:0000256" key="1">
    <source>
        <dbReference type="ARBA" id="ARBA00004123"/>
    </source>
</evidence>
<evidence type="ECO:0000259" key="6">
    <source>
        <dbReference type="PROSITE" id="PS50863"/>
    </source>
</evidence>
<dbReference type="Gene3D" id="2.40.330.10">
    <property type="entry name" value="DNA-binding pseudobarrel domain"/>
    <property type="match status" value="3"/>
</dbReference>
<dbReference type="InterPro" id="IPR015300">
    <property type="entry name" value="DNA-bd_pseudobarrel_sf"/>
</dbReference>
<dbReference type="InterPro" id="IPR003340">
    <property type="entry name" value="B3_DNA-bd"/>
</dbReference>
<reference evidence="7" key="2">
    <citation type="submission" date="2023-05" db="EMBL/GenBank/DDBJ databases">
        <authorList>
            <person name="Schelkunov M.I."/>
        </authorList>
    </citation>
    <scope>NUCLEOTIDE SEQUENCE</scope>
    <source>
        <strain evidence="7">Hsosn_3</strain>
        <tissue evidence="7">Leaf</tissue>
    </source>
</reference>
<gene>
    <name evidence="7" type="ORF">POM88_054641</name>
</gene>
<comment type="subcellular location">
    <subcellularLocation>
        <location evidence="1">Nucleus</location>
    </subcellularLocation>
</comment>
<keyword evidence="5" id="KW-0539">Nucleus</keyword>
<evidence type="ECO:0000256" key="3">
    <source>
        <dbReference type="ARBA" id="ARBA00023125"/>
    </source>
</evidence>
<keyword evidence="4" id="KW-0804">Transcription</keyword>
<dbReference type="PANTHER" id="PTHR31920:SF37">
    <property type="entry name" value="B3 DOMAIN-CONTAINING TRANSCRIPTION FACTOR VRN1"/>
    <property type="match status" value="1"/>
</dbReference>
<dbReference type="Proteomes" id="UP001237642">
    <property type="component" value="Unassembled WGS sequence"/>
</dbReference>
<dbReference type="AlphaFoldDB" id="A0AAD8GMT3"/>
<dbReference type="EMBL" id="JAUIZM010000065">
    <property type="protein sequence ID" value="KAK1350606.1"/>
    <property type="molecule type" value="Genomic_DNA"/>
</dbReference>
<keyword evidence="2" id="KW-0805">Transcription regulation</keyword>
<dbReference type="GO" id="GO:0003677">
    <property type="term" value="F:DNA binding"/>
    <property type="evidence" value="ECO:0007669"/>
    <property type="project" value="UniProtKB-KW"/>
</dbReference>
<sequence>MSDQVLQINFMCLHSARSYEKGILVLPEEFIEQYGENFPNKVYLYVPSGAMWPATFIKTSGTIEGLQCMISFYGLKQYNLPLLQYTGGSHFNVHIFNCYAVEIEYPLHSIPSKKSGIQTENLMCSNVNLITKSKFETEILEVALNFNAYNNSDELWEVKIDNKNLEIKDLHQVLSKEAMGKLNIDKKVGYVDVGFVKNYWKIDLVEDNGIWSFGNGWNDFARESNLSEGDICIFNNTNKKNSLRVAIFKLKDISNWNPPKGDELNKSRTCFLHICNKDSLKKGEIVKNNTILSPVFLENGNCNLFSNENSYYLQVLPRMFMQKYERKLGNAVKLWMADGKVWIIALCVKDKCMFGLQRLLNFYSIMPESMMVFEYFGESTFYLSILGPNGVDILYDQQNKLLLEEVVMESTVQNYMSVSDSTEVHEEGIHGDEHISSEDYDIVEESLPILSREENSENKTENFSVSLKNSHFDAKSHGVYIPRSLVNFYKKWRNQKTVTLSYQGKKCPIKGNAEGK</sequence>
<dbReference type="PANTHER" id="PTHR31920">
    <property type="entry name" value="B3 DOMAIN-CONTAINING"/>
    <property type="match status" value="1"/>
</dbReference>
<comment type="caution">
    <text evidence="7">The sequence shown here is derived from an EMBL/GenBank/DDBJ whole genome shotgun (WGS) entry which is preliminary data.</text>
</comment>
<evidence type="ECO:0000256" key="4">
    <source>
        <dbReference type="ARBA" id="ARBA00023163"/>
    </source>
</evidence>
<proteinExistence type="predicted"/>
<name>A0AAD8GMT3_9APIA</name>
<reference evidence="7" key="1">
    <citation type="submission" date="2023-02" db="EMBL/GenBank/DDBJ databases">
        <title>Genome of toxic invasive species Heracleum sosnowskyi carries increased number of genes despite the absence of recent whole-genome duplications.</title>
        <authorList>
            <person name="Schelkunov M."/>
            <person name="Shtratnikova V."/>
            <person name="Makarenko M."/>
            <person name="Klepikova A."/>
            <person name="Omelchenko D."/>
            <person name="Novikova G."/>
            <person name="Obukhova E."/>
            <person name="Bogdanov V."/>
            <person name="Penin A."/>
            <person name="Logacheva M."/>
        </authorList>
    </citation>
    <scope>NUCLEOTIDE SEQUENCE</scope>
    <source>
        <strain evidence="7">Hsosn_3</strain>
        <tissue evidence="7">Leaf</tissue>
    </source>
</reference>
<evidence type="ECO:0000256" key="5">
    <source>
        <dbReference type="ARBA" id="ARBA00023242"/>
    </source>
</evidence>
<evidence type="ECO:0000256" key="2">
    <source>
        <dbReference type="ARBA" id="ARBA00023015"/>
    </source>
</evidence>
<keyword evidence="3" id="KW-0238">DNA-binding</keyword>
<keyword evidence="8" id="KW-1185">Reference proteome</keyword>
<dbReference type="GO" id="GO:0005634">
    <property type="term" value="C:nucleus"/>
    <property type="evidence" value="ECO:0007669"/>
    <property type="project" value="UniProtKB-SubCell"/>
</dbReference>
<feature type="domain" description="TF-B3" evidence="6">
    <location>
        <begin position="200"/>
        <end position="251"/>
    </location>
</feature>
<accession>A0AAD8GMT3</accession>